<sequence>MPEYPQWLNIRPIHQWPTQLSTHRSRGPFNNVAWGSTSELLRKELRALGGGRQAPIVLEVAVTPDQLRKDGGGLYAGVTPQHPGVILNIDADVGKLSYPCDTFTHWEHNVRAIAIALESIRRITRYGVGETGQWYRGFAQLTAATPGAPTFTVDEAITFLAATAELDESFDPSLTISSTAQLYRRACAVAHPDKPTGNRQVWERVEAAAKTLRTAGRL</sequence>
<organism evidence="1 2">
    <name type="scientific">Williamsia herbipolensis</name>
    <dbReference type="NCBI Taxonomy" id="1603258"/>
    <lineage>
        <taxon>Bacteria</taxon>
        <taxon>Bacillati</taxon>
        <taxon>Actinomycetota</taxon>
        <taxon>Actinomycetes</taxon>
        <taxon>Mycobacteriales</taxon>
        <taxon>Nocardiaceae</taxon>
        <taxon>Williamsia</taxon>
    </lineage>
</organism>
<proteinExistence type="predicted"/>
<dbReference type="InterPro" id="IPR036869">
    <property type="entry name" value="J_dom_sf"/>
</dbReference>
<dbReference type="RefSeq" id="WP_328856865.1">
    <property type="nucleotide sequence ID" value="NZ_CP108021.1"/>
</dbReference>
<evidence type="ECO:0000313" key="2">
    <source>
        <dbReference type="Proteomes" id="UP001432128"/>
    </source>
</evidence>
<keyword evidence="2" id="KW-1185">Reference proteome</keyword>
<name>A0AAU4K014_9NOCA</name>
<dbReference type="SUPFAM" id="SSF46565">
    <property type="entry name" value="Chaperone J-domain"/>
    <property type="match status" value="1"/>
</dbReference>
<protein>
    <submittedName>
        <fullName evidence="1">Molecular chaperone DnaJ</fullName>
    </submittedName>
</protein>
<dbReference type="KEGG" id="whr:OG579_16855"/>
<dbReference type="AlphaFoldDB" id="A0AAU4K014"/>
<dbReference type="EMBL" id="CP108021">
    <property type="protein sequence ID" value="WUM19356.1"/>
    <property type="molecule type" value="Genomic_DNA"/>
</dbReference>
<reference evidence="1 2" key="1">
    <citation type="submission" date="2022-10" db="EMBL/GenBank/DDBJ databases">
        <title>The complete genomes of actinobacterial strains from the NBC collection.</title>
        <authorList>
            <person name="Joergensen T.S."/>
            <person name="Alvarez Arevalo M."/>
            <person name="Sterndorff E.B."/>
            <person name="Faurdal D."/>
            <person name="Vuksanovic O."/>
            <person name="Mourched A.-S."/>
            <person name="Charusanti P."/>
            <person name="Shaw S."/>
            <person name="Blin K."/>
            <person name="Weber T."/>
        </authorList>
    </citation>
    <scope>NUCLEOTIDE SEQUENCE [LARGE SCALE GENOMIC DNA]</scope>
    <source>
        <strain evidence="1 2">NBC_00319</strain>
    </source>
</reference>
<evidence type="ECO:0000313" key="1">
    <source>
        <dbReference type="EMBL" id="WUM19356.1"/>
    </source>
</evidence>
<gene>
    <name evidence="1" type="ORF">OG579_16855</name>
</gene>
<accession>A0AAU4K014</accession>
<dbReference type="Proteomes" id="UP001432128">
    <property type="component" value="Chromosome"/>
</dbReference>